<reference evidence="2 3" key="2">
    <citation type="submission" date="2021-08" db="EMBL/GenBank/DDBJ databases">
        <title>Rheinheimera aquimaris sp. nov., isolated from seawater of the East Sea in Korea.</title>
        <authorList>
            <person name="Kim K.H."/>
            <person name="Wenting R."/>
            <person name="Kim K.R."/>
            <person name="Jeon C.O."/>
        </authorList>
    </citation>
    <scope>NUCLEOTIDE SEQUENCE [LARGE SCALE GENOMIC DNA]</scope>
    <source>
        <strain evidence="2 3">MA-13</strain>
    </source>
</reference>
<evidence type="ECO:0000313" key="3">
    <source>
        <dbReference type="Proteomes" id="UP000663814"/>
    </source>
</evidence>
<dbReference type="Pfam" id="PF00535">
    <property type="entry name" value="Glycos_transf_2"/>
    <property type="match status" value="1"/>
</dbReference>
<dbReference type="SUPFAM" id="SSF53448">
    <property type="entry name" value="Nucleotide-diphospho-sugar transferases"/>
    <property type="match status" value="1"/>
</dbReference>
<dbReference type="InterPro" id="IPR001173">
    <property type="entry name" value="Glyco_trans_2-like"/>
</dbReference>
<dbReference type="InterPro" id="IPR029044">
    <property type="entry name" value="Nucleotide-diphossugar_trans"/>
</dbReference>
<protein>
    <submittedName>
        <fullName evidence="2">Glycosyltransferase family 2 protein</fullName>
    </submittedName>
</protein>
<dbReference type="RefSeq" id="WP_205310099.1">
    <property type="nucleotide sequence ID" value="NZ_JAERPS020000001.1"/>
</dbReference>
<dbReference type="Gene3D" id="3.90.550.10">
    <property type="entry name" value="Spore Coat Polysaccharide Biosynthesis Protein SpsA, Chain A"/>
    <property type="match status" value="1"/>
</dbReference>
<organism evidence="2 3">
    <name type="scientific">Rheinheimera maricola</name>
    <dbReference type="NCBI Taxonomy" id="2793282"/>
    <lineage>
        <taxon>Bacteria</taxon>
        <taxon>Pseudomonadati</taxon>
        <taxon>Pseudomonadota</taxon>
        <taxon>Gammaproteobacteria</taxon>
        <taxon>Chromatiales</taxon>
        <taxon>Chromatiaceae</taxon>
        <taxon>Rheinheimera</taxon>
    </lineage>
</organism>
<dbReference type="PANTHER" id="PTHR43179">
    <property type="entry name" value="RHAMNOSYLTRANSFERASE WBBL"/>
    <property type="match status" value="1"/>
</dbReference>
<evidence type="ECO:0000259" key="1">
    <source>
        <dbReference type="Pfam" id="PF00535"/>
    </source>
</evidence>
<dbReference type="PANTHER" id="PTHR43179:SF7">
    <property type="entry name" value="RHAMNOSYLTRANSFERASE WBBL"/>
    <property type="match status" value="1"/>
</dbReference>
<proteinExistence type="predicted"/>
<dbReference type="EMBL" id="JAERPS020000001">
    <property type="protein sequence ID" value="MBZ9610363.1"/>
    <property type="molecule type" value="Genomic_DNA"/>
</dbReference>
<dbReference type="CDD" id="cd04186">
    <property type="entry name" value="GT_2_like_c"/>
    <property type="match status" value="1"/>
</dbReference>
<gene>
    <name evidence="2" type="ORF">I4W93_002015</name>
</gene>
<dbReference type="Proteomes" id="UP000663814">
    <property type="component" value="Unassembled WGS sequence"/>
</dbReference>
<accession>A0ABS7X6N3</accession>
<reference evidence="2 3" key="1">
    <citation type="submission" date="2020-12" db="EMBL/GenBank/DDBJ databases">
        <authorList>
            <person name="Ruan W."/>
            <person name="Khan S.A."/>
            <person name="Jeon C.O."/>
        </authorList>
    </citation>
    <scope>NUCLEOTIDE SEQUENCE [LARGE SCALE GENOMIC DNA]</scope>
    <source>
        <strain evidence="2 3">MA-13</strain>
    </source>
</reference>
<sequence length="703" mass="77946">MQVVALTTAEVVALTPKQQRRDDGWSIAEDRIVVPLKVAGPGWYSIEGEVVIEGRKRIVSVHSAAGLLVHLPLTLKGRLLDLFYVPAGYSGLSMQISAKDLTLYRCDFQLTKLTTMQRVWRMTRRLALTFIRQPASRRRGVALGWTSVFEGLEPAYRKACQLRAWHAGIPYAAWIRLHEAEHAQPHSRIAQYLTTRPRLVVVVYGDATLSAALWQTSIDSVAKAKIALSNVFALTINTGLNVDIPTSVACGDAKALAKWLAVDGRVLLLRAGAVLSAWSGAWWALCGTSAPFSYSDSDYLMPHRRRPQFKPDWSIELLRSTHYIGDVVCCQVPALLNCGWLESDWQRDRPGQRLVLRLAEQLDGASAPEHIAAVLWHDTLPPAPAQPASVAEHLQRLGVAAAVSEGAHQTVRVSYQRSSTPLVSIIVPTRDMLNLLAACVNSVLDKTQYPSFELLIVDNQSSCSDTLAYMQQITADARVKVLCYDQPFNYAAINNFAVNHADGELICLLNNDTEVISAQWLDEMVATLQQPAVGAVGARLLYSDGRVQHAGDTVGPGGCADHLHSKIARHEAGYMKRAVATQEVSAVTAACLLTPKPLFLQLGGLNEQQLAVAFNDVDYCLRVREAGYRVVYNAYAELYHHESVSRGKDSTPEKAQRAKREAEYMRRRWAHLMSHDPFYNPNLNYQRADFSLGRELKVKAPWQ</sequence>
<comment type="caution">
    <text evidence="2">The sequence shown here is derived from an EMBL/GenBank/DDBJ whole genome shotgun (WGS) entry which is preliminary data.</text>
</comment>
<evidence type="ECO:0000313" key="2">
    <source>
        <dbReference type="EMBL" id="MBZ9610363.1"/>
    </source>
</evidence>
<name>A0ABS7X6N3_9GAMM</name>
<keyword evidence="3" id="KW-1185">Reference proteome</keyword>
<feature type="domain" description="Glycosyltransferase 2-like" evidence="1">
    <location>
        <begin position="424"/>
        <end position="547"/>
    </location>
</feature>